<proteinExistence type="inferred from homology"/>
<dbReference type="InterPro" id="IPR022803">
    <property type="entry name" value="Ribosomal_uL5_dom_sf"/>
</dbReference>
<dbReference type="GO" id="GO:0019843">
    <property type="term" value="F:rRNA binding"/>
    <property type="evidence" value="ECO:0007669"/>
    <property type="project" value="UniProtKB-UniRule"/>
</dbReference>
<evidence type="ECO:0000256" key="8">
    <source>
        <dbReference type="RuleBase" id="RU003930"/>
    </source>
</evidence>
<accession>A0A075FQQ5</accession>
<keyword evidence="6 7" id="KW-0687">Ribonucleoprotein</keyword>
<evidence type="ECO:0000256" key="1">
    <source>
        <dbReference type="ARBA" id="ARBA00008553"/>
    </source>
</evidence>
<comment type="function">
    <text evidence="7">This is 1 of the proteins that bind and probably mediate the attachment of the 5S RNA into the large ribosomal subunit, where it forms part of the central protuberance. In the 70S ribosome it contacts protein S13 of the 30S subunit (bridge B1b), connecting the 2 subunits; this bridge is implicated in subunit movement. May contact the P site tRNA; the 5S rRNA and some of its associated proteins might help stabilize positioning of ribosome-bound tRNAs.</text>
</comment>
<dbReference type="InterPro" id="IPR022804">
    <property type="entry name" value="Ribosomal_uL5_arc"/>
</dbReference>
<evidence type="ECO:0000256" key="3">
    <source>
        <dbReference type="ARBA" id="ARBA00022730"/>
    </source>
</evidence>
<dbReference type="GO" id="GO:0000049">
    <property type="term" value="F:tRNA binding"/>
    <property type="evidence" value="ECO:0007669"/>
    <property type="project" value="UniProtKB-UniRule"/>
</dbReference>
<dbReference type="GO" id="GO:0005840">
    <property type="term" value="C:ribosome"/>
    <property type="evidence" value="ECO:0007669"/>
    <property type="project" value="UniProtKB-KW"/>
</dbReference>
<keyword evidence="5 7" id="KW-0689">Ribosomal protein</keyword>
<evidence type="ECO:0000259" key="10">
    <source>
        <dbReference type="Pfam" id="PF00673"/>
    </source>
</evidence>
<evidence type="ECO:0000256" key="4">
    <source>
        <dbReference type="ARBA" id="ARBA00022884"/>
    </source>
</evidence>
<reference evidence="11" key="1">
    <citation type="journal article" date="2014" name="Genome Biol. Evol.">
        <title>Pangenome evidence for extensive interdomain horizontal transfer affecting lineage core and shell genes in uncultured planktonic thaumarchaeota and euryarchaeota.</title>
        <authorList>
            <person name="Deschamps P."/>
            <person name="Zivanovic Y."/>
            <person name="Moreira D."/>
            <person name="Rodriguez-Valera F."/>
            <person name="Lopez-Garcia P."/>
        </authorList>
    </citation>
    <scope>NUCLEOTIDE SEQUENCE</scope>
</reference>
<dbReference type="GO" id="GO:0003735">
    <property type="term" value="F:structural constituent of ribosome"/>
    <property type="evidence" value="ECO:0007669"/>
    <property type="project" value="InterPro"/>
</dbReference>
<comment type="subunit">
    <text evidence="7">Part of the 50S ribosomal subunit; contacts the 5S rRNA and probably tRNA. Forms a bridge to the 30S subunit in the 70S ribosome.</text>
</comment>
<dbReference type="PANTHER" id="PTHR11994">
    <property type="entry name" value="60S RIBOSOMAL PROTEIN L11-RELATED"/>
    <property type="match status" value="1"/>
</dbReference>
<dbReference type="InterPro" id="IPR002132">
    <property type="entry name" value="Ribosomal_uL5"/>
</dbReference>
<keyword evidence="3 7" id="KW-0699">rRNA-binding</keyword>
<organism evidence="11">
    <name type="scientific">uncultured marine group II/III euryarchaeote AD1000_19_G08</name>
    <dbReference type="NCBI Taxonomy" id="1457733"/>
    <lineage>
        <taxon>Archaea</taxon>
        <taxon>Methanobacteriati</taxon>
        <taxon>Methanobacteriota</taxon>
        <taxon>environmental samples</taxon>
    </lineage>
</organism>
<dbReference type="GO" id="GO:0006412">
    <property type="term" value="P:translation"/>
    <property type="evidence" value="ECO:0007669"/>
    <property type="project" value="UniProtKB-UniRule"/>
</dbReference>
<sequence>MSNEGNSMMAPSITKVTVNIGVGEGGQRLQLAERVLEVLTGMKPVRTLATQTNRDLGTRRGAPIGCKVTIRGDDEIQKFLTDAFWVRQNNLPAYNFDSQGNLSFGISDYTDFPKQKYDPDIGIFGMDINVVLERPGHRVSRRRQRRSKVGMRHRVGREESKQWFQERYELEIVEE</sequence>
<dbReference type="InterPro" id="IPR057266">
    <property type="entry name" value="Ribosomal_uL5_euk/arc-type"/>
</dbReference>
<gene>
    <name evidence="11" type="primary">RP-L5</name>
    <name evidence="7" type="synonym">rpl5</name>
    <name evidence="11" type="synonym">rplE</name>
</gene>
<dbReference type="AlphaFoldDB" id="A0A075FQQ5"/>
<dbReference type="Pfam" id="PF00673">
    <property type="entry name" value="Ribosomal_L5_C"/>
    <property type="match status" value="1"/>
</dbReference>
<dbReference type="NCBIfam" id="NF003258">
    <property type="entry name" value="PRK04219.1"/>
    <property type="match status" value="1"/>
</dbReference>
<keyword evidence="2 7" id="KW-0820">tRNA-binding</keyword>
<keyword evidence="4 7" id="KW-0694">RNA-binding</keyword>
<dbReference type="HAMAP" id="MF_01333_A">
    <property type="entry name" value="Ribosomal_uL5_A"/>
    <property type="match status" value="1"/>
</dbReference>
<evidence type="ECO:0000313" key="11">
    <source>
        <dbReference type="EMBL" id="AIE92032.1"/>
    </source>
</evidence>
<evidence type="ECO:0000259" key="9">
    <source>
        <dbReference type="Pfam" id="PF00281"/>
    </source>
</evidence>
<feature type="domain" description="Large ribosomal subunit protein uL5 N-terminal" evidence="9">
    <location>
        <begin position="6"/>
        <end position="59"/>
    </location>
</feature>
<evidence type="ECO:0000256" key="2">
    <source>
        <dbReference type="ARBA" id="ARBA00022555"/>
    </source>
</evidence>
<dbReference type="Pfam" id="PF00281">
    <property type="entry name" value="Ribosomal_L5"/>
    <property type="match status" value="1"/>
</dbReference>
<evidence type="ECO:0000256" key="7">
    <source>
        <dbReference type="HAMAP-Rule" id="MF_01333"/>
    </source>
</evidence>
<dbReference type="SUPFAM" id="SSF55282">
    <property type="entry name" value="RL5-like"/>
    <property type="match status" value="1"/>
</dbReference>
<dbReference type="Gene3D" id="3.30.1440.10">
    <property type="match status" value="1"/>
</dbReference>
<feature type="domain" description="Large ribosomal subunit protein uL5 C-terminal" evidence="10">
    <location>
        <begin position="63"/>
        <end position="143"/>
    </location>
</feature>
<dbReference type="FunFam" id="3.30.1440.10:FF:000002">
    <property type="entry name" value="60S ribosomal protein L11"/>
    <property type="match status" value="1"/>
</dbReference>
<dbReference type="PIRSF" id="PIRSF002161">
    <property type="entry name" value="Ribosomal_L5"/>
    <property type="match status" value="1"/>
</dbReference>
<evidence type="ECO:0000256" key="6">
    <source>
        <dbReference type="ARBA" id="ARBA00023274"/>
    </source>
</evidence>
<protein>
    <recommendedName>
        <fullName evidence="7">Large ribosomal subunit protein uL5</fullName>
    </recommendedName>
</protein>
<dbReference type="InterPro" id="IPR031310">
    <property type="entry name" value="Ribosomal_uL5_N"/>
</dbReference>
<name>A0A075FQQ5_9EURY</name>
<dbReference type="EMBL" id="KF900356">
    <property type="protein sequence ID" value="AIE92032.1"/>
    <property type="molecule type" value="Genomic_DNA"/>
</dbReference>
<evidence type="ECO:0000256" key="5">
    <source>
        <dbReference type="ARBA" id="ARBA00022980"/>
    </source>
</evidence>
<dbReference type="InterPro" id="IPR031309">
    <property type="entry name" value="Ribosomal_uL5_C"/>
</dbReference>
<comment type="similarity">
    <text evidence="1 7 8">Belongs to the universal ribosomal protein uL5 family.</text>
</comment>
<dbReference type="GO" id="GO:1990904">
    <property type="term" value="C:ribonucleoprotein complex"/>
    <property type="evidence" value="ECO:0007669"/>
    <property type="project" value="UniProtKB-KW"/>
</dbReference>